<feature type="domain" description="Glycoside hydrolase family 9" evidence="11">
    <location>
        <begin position="46"/>
        <end position="505"/>
    </location>
</feature>
<dbReference type="InterPro" id="IPR001701">
    <property type="entry name" value="Glyco_hydro_9"/>
</dbReference>
<dbReference type="OrthoDB" id="10257085at2759"/>
<protein>
    <recommendedName>
        <fullName evidence="9">Endoglucanase</fullName>
        <ecNumber evidence="9">3.2.1.4</ecNumber>
    </recommendedName>
</protein>
<feature type="transmembrane region" description="Helical" evidence="10">
    <location>
        <begin position="554"/>
        <end position="575"/>
    </location>
</feature>
<dbReference type="SUPFAM" id="SSF48208">
    <property type="entry name" value="Six-hairpin glycosidases"/>
    <property type="match status" value="1"/>
</dbReference>
<feature type="active site" evidence="8">
    <location>
        <position position="485"/>
    </location>
</feature>
<comment type="catalytic activity">
    <reaction evidence="1 9">
        <text>Endohydrolysis of (1-&gt;4)-beta-D-glucosidic linkages in cellulose, lichenin and cereal beta-D-glucans.</text>
        <dbReference type="EC" id="3.2.1.4"/>
    </reaction>
</comment>
<evidence type="ECO:0000313" key="12">
    <source>
        <dbReference type="EMBL" id="GHJ85226.1"/>
    </source>
</evidence>
<keyword evidence="5 8" id="KW-0119">Carbohydrate metabolism</keyword>
<keyword evidence="3 8" id="KW-0378">Hydrolase</keyword>
<evidence type="ECO:0000259" key="11">
    <source>
        <dbReference type="Pfam" id="PF00759"/>
    </source>
</evidence>
<dbReference type="Pfam" id="PF00759">
    <property type="entry name" value="Glyco_hydro_9"/>
    <property type="match status" value="1"/>
</dbReference>
<dbReference type="PROSITE" id="PS00698">
    <property type="entry name" value="GH9_3"/>
    <property type="match status" value="1"/>
</dbReference>
<dbReference type="EC" id="3.2.1.4" evidence="9"/>
<evidence type="ECO:0000256" key="1">
    <source>
        <dbReference type="ARBA" id="ARBA00000966"/>
    </source>
</evidence>
<dbReference type="PANTHER" id="PTHR22298">
    <property type="entry name" value="ENDO-1,4-BETA-GLUCANASE"/>
    <property type="match status" value="1"/>
</dbReference>
<evidence type="ECO:0000256" key="4">
    <source>
        <dbReference type="ARBA" id="ARBA00023001"/>
    </source>
</evidence>
<comment type="caution">
    <text evidence="12">The sequence shown here is derived from an EMBL/GenBank/DDBJ whole genome shotgun (WGS) entry which is preliminary data.</text>
</comment>
<feature type="active site" evidence="8">
    <location>
        <position position="494"/>
    </location>
</feature>
<evidence type="ECO:0000256" key="5">
    <source>
        <dbReference type="ARBA" id="ARBA00023277"/>
    </source>
</evidence>
<keyword evidence="13" id="KW-1185">Reference proteome</keyword>
<dbReference type="GO" id="GO:0008810">
    <property type="term" value="F:cellulase activity"/>
    <property type="evidence" value="ECO:0007669"/>
    <property type="project" value="UniProtKB-EC"/>
</dbReference>
<dbReference type="AlphaFoldDB" id="A0A8H3YF04"/>
<evidence type="ECO:0000256" key="7">
    <source>
        <dbReference type="ARBA" id="ARBA00023326"/>
    </source>
</evidence>
<keyword evidence="6 8" id="KW-0326">Glycosidase</keyword>
<dbReference type="Gene3D" id="1.50.10.10">
    <property type="match status" value="1"/>
</dbReference>
<evidence type="ECO:0000256" key="3">
    <source>
        <dbReference type="ARBA" id="ARBA00022801"/>
    </source>
</evidence>
<keyword evidence="10" id="KW-0472">Membrane</keyword>
<feature type="chain" id="PRO_5034371332" description="Endoglucanase" evidence="9">
    <location>
        <begin position="17"/>
        <end position="585"/>
    </location>
</feature>
<accession>A0A8H3YF04</accession>
<keyword evidence="7 8" id="KW-0624">Polysaccharide degradation</keyword>
<gene>
    <name evidence="12" type="ORF">NliqN6_1628</name>
</gene>
<feature type="signal peptide" evidence="9">
    <location>
        <begin position="1"/>
        <end position="16"/>
    </location>
</feature>
<dbReference type="EMBL" id="BLZA01000011">
    <property type="protein sequence ID" value="GHJ85226.1"/>
    <property type="molecule type" value="Genomic_DNA"/>
</dbReference>
<sequence length="585" mass="62601">MLPLVVLVTAFVTATAQLTPSVSFNPPPASSGAVSSNGTTPNTQWSTLLGNALWFYEAQRAGELPQGNRVAWRNSSVESDGQDWGVDLSKGYFDAGDYSKQTFPLSWTMFSVCWGANAYGPGYDASNQTAYLDSMLRWSLDWSMNAHPNPSTIFVSVGSFNSSQDYWGGDQDIPEPRPAYPINSTHPGTDMAAGLAAAFAMCSLLYAPSATLNYSTDTSISPPTSIANASYSAQLLTHAQDAYSFAMNTSNLTEYSNSLPLGGAAYQSSGFGDELTLGALALALATNSSAYYTEAYNHYQTYSLAQDESYVLNWDDKTPAVFELLVEIALARPQLAQEASLSQNLTGWKSQMEGYLDKIVDGTSRGYLTKGGLLYFDGDSNQASLNPALNVAMLMSRYAPLATTASKTESYNTFARRQLDYALGKNPLNAVYVVGQHPNSPQNPHSAPASGGSNVSAINTQPAEMAHVLYGALVGGPNAADEFYDLRDDYPETEVALDYNAPLLSLTAWQVMTNNDDPYYTSLQAGTFTATSGTPCDDAYPCESGGGLSRGAKAGIAVGVILGVLFLAALGLALWRRKIKTGRIF</sequence>
<dbReference type="InterPro" id="IPR033126">
    <property type="entry name" value="Glyco_hydro_9_Asp/Glu_AS"/>
</dbReference>
<keyword evidence="10" id="KW-0812">Transmembrane</keyword>
<dbReference type="InterPro" id="IPR008928">
    <property type="entry name" value="6-hairpin_glycosidase_sf"/>
</dbReference>
<evidence type="ECO:0000256" key="6">
    <source>
        <dbReference type="ARBA" id="ARBA00023295"/>
    </source>
</evidence>
<keyword evidence="10" id="KW-1133">Transmembrane helix</keyword>
<dbReference type="Proteomes" id="UP000620104">
    <property type="component" value="Unassembled WGS sequence"/>
</dbReference>
<comment type="similarity">
    <text evidence="2 8 9">Belongs to the glycosyl hydrolase 9 (cellulase E) family.</text>
</comment>
<evidence type="ECO:0000256" key="2">
    <source>
        <dbReference type="ARBA" id="ARBA00007072"/>
    </source>
</evidence>
<keyword evidence="9" id="KW-0732">Signal</keyword>
<dbReference type="InterPro" id="IPR012341">
    <property type="entry name" value="6hp_glycosidase-like_sf"/>
</dbReference>
<dbReference type="GO" id="GO:0030245">
    <property type="term" value="P:cellulose catabolic process"/>
    <property type="evidence" value="ECO:0007669"/>
    <property type="project" value="UniProtKB-KW"/>
</dbReference>
<evidence type="ECO:0000256" key="10">
    <source>
        <dbReference type="SAM" id="Phobius"/>
    </source>
</evidence>
<evidence type="ECO:0000256" key="9">
    <source>
        <dbReference type="RuleBase" id="RU361166"/>
    </source>
</evidence>
<organism evidence="12 13">
    <name type="scientific">Naganishia liquefaciens</name>
    <dbReference type="NCBI Taxonomy" id="104408"/>
    <lineage>
        <taxon>Eukaryota</taxon>
        <taxon>Fungi</taxon>
        <taxon>Dikarya</taxon>
        <taxon>Basidiomycota</taxon>
        <taxon>Agaricomycotina</taxon>
        <taxon>Tremellomycetes</taxon>
        <taxon>Filobasidiales</taxon>
        <taxon>Filobasidiaceae</taxon>
        <taxon>Naganishia</taxon>
    </lineage>
</organism>
<name>A0A8H3YF04_9TREE</name>
<evidence type="ECO:0000256" key="8">
    <source>
        <dbReference type="PROSITE-ProRule" id="PRU10060"/>
    </source>
</evidence>
<keyword evidence="4 9" id="KW-0136">Cellulose degradation</keyword>
<reference evidence="12" key="1">
    <citation type="submission" date="2020-07" db="EMBL/GenBank/DDBJ databases">
        <title>Draft Genome Sequence of a Deep-Sea Yeast, Naganishia (Cryptococcus) liquefaciens strain N6.</title>
        <authorList>
            <person name="Han Y.W."/>
            <person name="Kajitani R."/>
            <person name="Morimoto H."/>
            <person name="Parhat M."/>
            <person name="Tsubouchi H."/>
            <person name="Bakenova O."/>
            <person name="Ogata M."/>
            <person name="Argunhan B."/>
            <person name="Aoki R."/>
            <person name="Kajiwara S."/>
            <person name="Itoh T."/>
            <person name="Iwasaki H."/>
        </authorList>
    </citation>
    <scope>NUCLEOTIDE SEQUENCE</scope>
    <source>
        <strain evidence="12">N6</strain>
    </source>
</reference>
<evidence type="ECO:0000313" key="13">
    <source>
        <dbReference type="Proteomes" id="UP000620104"/>
    </source>
</evidence>
<proteinExistence type="inferred from homology"/>